<evidence type="ECO:0000313" key="7">
    <source>
        <dbReference type="EMBL" id="GAA0240210.1"/>
    </source>
</evidence>
<keyword evidence="8" id="KW-1185">Reference proteome</keyword>
<keyword evidence="5" id="KW-0413">Isomerase</keyword>
<evidence type="ECO:0000256" key="3">
    <source>
        <dbReference type="ARBA" id="ARBA00012057"/>
    </source>
</evidence>
<dbReference type="Pfam" id="PF00293">
    <property type="entry name" value="NUDIX"/>
    <property type="match status" value="1"/>
</dbReference>
<proteinExistence type="inferred from homology"/>
<dbReference type="EC" id="5.3.3.2" evidence="3"/>
<dbReference type="Proteomes" id="UP001500416">
    <property type="component" value="Unassembled WGS sequence"/>
</dbReference>
<comment type="similarity">
    <text evidence="2">Belongs to the IPP isomerase type 1 family.</text>
</comment>
<dbReference type="EMBL" id="BAAABU010000010">
    <property type="protein sequence ID" value="GAA0240210.1"/>
    <property type="molecule type" value="Genomic_DNA"/>
</dbReference>
<evidence type="ECO:0000256" key="2">
    <source>
        <dbReference type="ARBA" id="ARBA00007579"/>
    </source>
</evidence>
<evidence type="ECO:0000256" key="5">
    <source>
        <dbReference type="ARBA" id="ARBA00023235"/>
    </source>
</evidence>
<dbReference type="PANTHER" id="PTHR10885:SF0">
    <property type="entry name" value="ISOPENTENYL-DIPHOSPHATE DELTA-ISOMERASE"/>
    <property type="match status" value="1"/>
</dbReference>
<evidence type="ECO:0000256" key="1">
    <source>
        <dbReference type="ARBA" id="ARBA00004826"/>
    </source>
</evidence>
<comment type="caution">
    <text evidence="7">The sequence shown here is derived from an EMBL/GenBank/DDBJ whole genome shotgun (WGS) entry which is preliminary data.</text>
</comment>
<dbReference type="InterPro" id="IPR011876">
    <property type="entry name" value="IsopentenylPP_isomerase_typ1"/>
</dbReference>
<dbReference type="InterPro" id="IPR015797">
    <property type="entry name" value="NUDIX_hydrolase-like_dom_sf"/>
</dbReference>
<protein>
    <recommendedName>
        <fullName evidence="3">isopentenyl-diphosphate Delta-isomerase</fullName>
        <ecNumber evidence="3">5.3.3.2</ecNumber>
    </recommendedName>
</protein>
<reference evidence="8" key="1">
    <citation type="journal article" date="2019" name="Int. J. Syst. Evol. Microbiol.">
        <title>The Global Catalogue of Microorganisms (GCM) 10K type strain sequencing project: providing services to taxonomists for standard genome sequencing and annotation.</title>
        <authorList>
            <consortium name="The Broad Institute Genomics Platform"/>
            <consortium name="The Broad Institute Genome Sequencing Center for Infectious Disease"/>
            <person name="Wu L."/>
            <person name="Ma J."/>
        </authorList>
    </citation>
    <scope>NUCLEOTIDE SEQUENCE [LARGE SCALE GENOMIC DNA]</scope>
    <source>
        <strain evidence="8">JCM 3380</strain>
    </source>
</reference>
<gene>
    <name evidence="7" type="primary">idi_2</name>
    <name evidence="7" type="ORF">GCM10010492_44160</name>
</gene>
<comment type="pathway">
    <text evidence="1">Isoprenoid biosynthesis; dimethylallyl diphosphate biosynthesis; dimethylallyl diphosphate from isopentenyl diphosphate: step 1/1.</text>
</comment>
<evidence type="ECO:0000259" key="6">
    <source>
        <dbReference type="PROSITE" id="PS51462"/>
    </source>
</evidence>
<evidence type="ECO:0000313" key="8">
    <source>
        <dbReference type="Proteomes" id="UP001500416"/>
    </source>
</evidence>
<dbReference type="CDD" id="cd02885">
    <property type="entry name" value="NUDIX_IPP_Isomerase"/>
    <property type="match status" value="1"/>
</dbReference>
<evidence type="ECO:0000256" key="4">
    <source>
        <dbReference type="ARBA" id="ARBA00023229"/>
    </source>
</evidence>
<feature type="domain" description="Nudix hydrolase" evidence="6">
    <location>
        <begin position="1"/>
        <end position="135"/>
    </location>
</feature>
<dbReference type="NCBIfam" id="NF002995">
    <property type="entry name" value="PRK03759.1"/>
    <property type="match status" value="1"/>
</dbReference>
<dbReference type="RefSeq" id="WP_343935748.1">
    <property type="nucleotide sequence ID" value="NZ_BAAABU010000010.1"/>
</dbReference>
<dbReference type="SUPFAM" id="SSF55811">
    <property type="entry name" value="Nudix"/>
    <property type="match status" value="1"/>
</dbReference>
<dbReference type="Gene3D" id="3.90.79.10">
    <property type="entry name" value="Nucleoside Triphosphate Pyrophosphohydrolase"/>
    <property type="match status" value="1"/>
</dbReference>
<name>A0ABP3DUR8_9PSEU</name>
<keyword evidence="4" id="KW-0414">Isoprene biosynthesis</keyword>
<dbReference type="PROSITE" id="PS51462">
    <property type="entry name" value="NUDIX"/>
    <property type="match status" value="1"/>
</dbReference>
<dbReference type="InterPro" id="IPR000086">
    <property type="entry name" value="NUDIX_hydrolase_dom"/>
</dbReference>
<sequence length="163" mass="18057">MERLAFSCYVFTPGGRLLLTMRGHAKRTWRGVWTNTCHGHPAPGEPVPDAVVRTLRAELGLATPVPELVLPASRYRAVREGAVLEEAVTPVYRVVTDARPTPDPLEVGDFEWVDWLDFVYAVRTNEVSVSPWCRLQVAELAALGDDPIRWPVVEVENALKAAG</sequence>
<accession>A0ABP3DUR8</accession>
<organism evidence="7 8">
    <name type="scientific">Saccharothrix mutabilis subsp. mutabilis</name>
    <dbReference type="NCBI Taxonomy" id="66855"/>
    <lineage>
        <taxon>Bacteria</taxon>
        <taxon>Bacillati</taxon>
        <taxon>Actinomycetota</taxon>
        <taxon>Actinomycetes</taxon>
        <taxon>Pseudonocardiales</taxon>
        <taxon>Pseudonocardiaceae</taxon>
        <taxon>Saccharothrix</taxon>
    </lineage>
</organism>
<dbReference type="PANTHER" id="PTHR10885">
    <property type="entry name" value="ISOPENTENYL-DIPHOSPHATE DELTA-ISOMERASE"/>
    <property type="match status" value="1"/>
</dbReference>